<dbReference type="AlphaFoldDB" id="A0AAN7R236"/>
<keyword evidence="2" id="KW-1185">Reference proteome</keyword>
<proteinExistence type="predicted"/>
<sequence>MSGMGAKLVIKVGCRAALPSNLFDCLACPIPAVRWFLLGGWHLVVDSSPTTDFTFLDGSIKWNSSKNLIYPLNSKTANGPMVDPILCLFYPLNSKTANGPMVDPILCLFYPLNSKTANGPMVGK</sequence>
<comment type="caution">
    <text evidence="1">The sequence shown here is derived from an EMBL/GenBank/DDBJ whole genome shotgun (WGS) entry which is preliminary data.</text>
</comment>
<name>A0AAN7R236_TRANT</name>
<protein>
    <submittedName>
        <fullName evidence="1">Uncharacterized protein</fullName>
    </submittedName>
</protein>
<dbReference type="EMBL" id="JAXQNO010000012">
    <property type="protein sequence ID" value="KAK4786872.1"/>
    <property type="molecule type" value="Genomic_DNA"/>
</dbReference>
<accession>A0AAN7R236</accession>
<organism evidence="1 2">
    <name type="scientific">Trapa natans</name>
    <name type="common">Water chestnut</name>
    <dbReference type="NCBI Taxonomy" id="22666"/>
    <lineage>
        <taxon>Eukaryota</taxon>
        <taxon>Viridiplantae</taxon>
        <taxon>Streptophyta</taxon>
        <taxon>Embryophyta</taxon>
        <taxon>Tracheophyta</taxon>
        <taxon>Spermatophyta</taxon>
        <taxon>Magnoliopsida</taxon>
        <taxon>eudicotyledons</taxon>
        <taxon>Gunneridae</taxon>
        <taxon>Pentapetalae</taxon>
        <taxon>rosids</taxon>
        <taxon>malvids</taxon>
        <taxon>Myrtales</taxon>
        <taxon>Lythraceae</taxon>
        <taxon>Trapa</taxon>
    </lineage>
</organism>
<dbReference type="Proteomes" id="UP001346149">
    <property type="component" value="Unassembled WGS sequence"/>
</dbReference>
<evidence type="ECO:0000313" key="1">
    <source>
        <dbReference type="EMBL" id="KAK4786872.1"/>
    </source>
</evidence>
<reference evidence="1 2" key="1">
    <citation type="journal article" date="2023" name="Hortic Res">
        <title>Pangenome of water caltrop reveals structural variations and asymmetric subgenome divergence after allopolyploidization.</title>
        <authorList>
            <person name="Zhang X."/>
            <person name="Chen Y."/>
            <person name="Wang L."/>
            <person name="Yuan Y."/>
            <person name="Fang M."/>
            <person name="Shi L."/>
            <person name="Lu R."/>
            <person name="Comes H.P."/>
            <person name="Ma Y."/>
            <person name="Chen Y."/>
            <person name="Huang G."/>
            <person name="Zhou Y."/>
            <person name="Zheng Z."/>
            <person name="Qiu Y."/>
        </authorList>
    </citation>
    <scope>NUCLEOTIDE SEQUENCE [LARGE SCALE GENOMIC DNA]</scope>
    <source>
        <strain evidence="1">F231</strain>
    </source>
</reference>
<gene>
    <name evidence="1" type="ORF">SAY86_010705</name>
</gene>
<evidence type="ECO:0000313" key="2">
    <source>
        <dbReference type="Proteomes" id="UP001346149"/>
    </source>
</evidence>